<feature type="signal peptide" evidence="2">
    <location>
        <begin position="1"/>
        <end position="23"/>
    </location>
</feature>
<dbReference type="InterPro" id="IPR001375">
    <property type="entry name" value="Peptidase_S9_cat"/>
</dbReference>
<evidence type="ECO:0000259" key="3">
    <source>
        <dbReference type="Pfam" id="PF00326"/>
    </source>
</evidence>
<keyword evidence="2" id="KW-0732">Signal</keyword>
<evidence type="ECO:0000313" key="5">
    <source>
        <dbReference type="Proteomes" id="UP000271227"/>
    </source>
</evidence>
<reference evidence="4 5" key="1">
    <citation type="submission" date="2018-10" db="EMBL/GenBank/DDBJ databases">
        <title>Genomic Encyclopedia of Archaeal and Bacterial Type Strains, Phase II (KMG-II): from individual species to whole genera.</title>
        <authorList>
            <person name="Goeker M."/>
        </authorList>
    </citation>
    <scope>NUCLEOTIDE SEQUENCE [LARGE SCALE GENOMIC DNA]</scope>
    <source>
        <strain evidence="4 5">DSM 25217</strain>
    </source>
</reference>
<accession>A0A3M0CU31</accession>
<keyword evidence="5" id="KW-1185">Reference proteome</keyword>
<sequence>MRSVFDRAMAFLCALAAGWGAFAGDADGKGDLLDRLVAHPPLAGVALSMDGHYVSAFVAHGEDQRLVVARVDSLVQDEIHPHGGPEAAVARTDLGLDREDVRWMAWVGGGRLLLAGKEYGLRVYDAHTASLSDLIDLEDPEGEALLPSLLTPLPDDPRHALLQWSDAEKPSYPAVYRLNVVTGAARKVTGAWQPVVRWWASPEGEVALGEAYVGREHRLYGRSSEPDGAVSGWRLLRKGDVFDDPAFVPLTVEAGGATVTMLSGHAGDTRTLWRVSARTGEPLLQLASHERYDIAAAISDPVSDLVVGATLDEDGPRDILWQEDIAALNERIAKALGVDRVRLVTASRDGMRWLVRVPAPDTWPAYYIFDRDGDRLLRLSQPAVYAKAGTRSVWIPLKSRRSARRGDLMHGLLSLPREGPTGRGVILIHGGPVSRVRLGYQPLVTWLTANGYAVLQPNFRGSSGFGDAWRRAGYGEWGGRMQKDIAVAARWMIAEGHVKSGLLCAMGGSYGGYAALMAVIRQERFFECAVSLNGVTSISGLIAYLETQRFHALSVPRIRGRLNPWKMAWRSPLHRAKDIERPVLLLHATQDANVPFAHSRQLADTLAKLKKPHEFIALQGAEHVLRKPSYRRTYYEAAVRFLDRHIGPARFGGRVNGRDGPTS</sequence>
<gene>
    <name evidence="4" type="ORF">BXY39_1003</name>
</gene>
<keyword evidence="4" id="KW-0645">Protease</keyword>
<feature type="chain" id="PRO_5018176696" evidence="2">
    <location>
        <begin position="24"/>
        <end position="663"/>
    </location>
</feature>
<feature type="domain" description="Peptidase S9 prolyl oligopeptidase catalytic" evidence="3">
    <location>
        <begin position="444"/>
        <end position="647"/>
    </location>
</feature>
<keyword evidence="1" id="KW-0378">Hydrolase</keyword>
<comment type="caution">
    <text evidence="4">The sequence shown here is derived from an EMBL/GenBank/DDBJ whole genome shotgun (WGS) entry which is preliminary data.</text>
</comment>
<dbReference type="AlphaFoldDB" id="A0A3M0CU31"/>
<keyword evidence="4" id="KW-0031">Aminopeptidase</keyword>
<dbReference type="InParanoid" id="A0A3M0CU31"/>
<protein>
    <submittedName>
        <fullName evidence="4">Dipeptidyl aminopeptidase/acylaminoacyl peptidase</fullName>
    </submittedName>
</protein>
<dbReference type="EMBL" id="REFR01000009">
    <property type="protein sequence ID" value="RMB12505.1"/>
    <property type="molecule type" value="Genomic_DNA"/>
</dbReference>
<evidence type="ECO:0000313" key="4">
    <source>
        <dbReference type="EMBL" id="RMB12505.1"/>
    </source>
</evidence>
<dbReference type="Proteomes" id="UP000271227">
    <property type="component" value="Unassembled WGS sequence"/>
</dbReference>
<dbReference type="SUPFAM" id="SSF82171">
    <property type="entry name" value="DPP6 N-terminal domain-like"/>
    <property type="match status" value="1"/>
</dbReference>
<dbReference type="GO" id="GO:0006508">
    <property type="term" value="P:proteolysis"/>
    <property type="evidence" value="ECO:0007669"/>
    <property type="project" value="InterPro"/>
</dbReference>
<dbReference type="GO" id="GO:0004252">
    <property type="term" value="F:serine-type endopeptidase activity"/>
    <property type="evidence" value="ECO:0007669"/>
    <property type="project" value="TreeGrafter"/>
</dbReference>
<dbReference type="GO" id="GO:0004177">
    <property type="term" value="F:aminopeptidase activity"/>
    <property type="evidence" value="ECO:0007669"/>
    <property type="project" value="UniProtKB-KW"/>
</dbReference>
<name>A0A3M0CU31_9PROT</name>
<organism evidence="4 5">
    <name type="scientific">Eilatimonas milleporae</name>
    <dbReference type="NCBI Taxonomy" id="911205"/>
    <lineage>
        <taxon>Bacteria</taxon>
        <taxon>Pseudomonadati</taxon>
        <taxon>Pseudomonadota</taxon>
        <taxon>Alphaproteobacteria</taxon>
        <taxon>Kordiimonadales</taxon>
        <taxon>Kordiimonadaceae</taxon>
        <taxon>Eilatimonas</taxon>
    </lineage>
</organism>
<proteinExistence type="predicted"/>
<dbReference type="SUPFAM" id="SSF53474">
    <property type="entry name" value="alpha/beta-Hydrolases"/>
    <property type="match status" value="1"/>
</dbReference>
<evidence type="ECO:0000256" key="1">
    <source>
        <dbReference type="ARBA" id="ARBA00022801"/>
    </source>
</evidence>
<dbReference type="PANTHER" id="PTHR42776:SF27">
    <property type="entry name" value="DIPEPTIDYL PEPTIDASE FAMILY MEMBER 6"/>
    <property type="match status" value="1"/>
</dbReference>
<evidence type="ECO:0000256" key="2">
    <source>
        <dbReference type="SAM" id="SignalP"/>
    </source>
</evidence>
<dbReference type="Gene3D" id="3.40.50.1820">
    <property type="entry name" value="alpha/beta hydrolase"/>
    <property type="match status" value="1"/>
</dbReference>
<dbReference type="InterPro" id="IPR029058">
    <property type="entry name" value="AB_hydrolase_fold"/>
</dbReference>
<dbReference type="Pfam" id="PF00326">
    <property type="entry name" value="Peptidase_S9"/>
    <property type="match status" value="1"/>
</dbReference>
<dbReference type="PANTHER" id="PTHR42776">
    <property type="entry name" value="SERINE PEPTIDASE S9 FAMILY MEMBER"/>
    <property type="match status" value="1"/>
</dbReference>